<evidence type="ECO:0000313" key="6">
    <source>
        <dbReference type="RefSeq" id="XP_023382879.1"/>
    </source>
</evidence>
<organism evidence="4 6">
    <name type="scientific">Pteropus vampyrus</name>
    <name type="common">Large flying fox</name>
    <dbReference type="NCBI Taxonomy" id="132908"/>
    <lineage>
        <taxon>Eukaryota</taxon>
        <taxon>Metazoa</taxon>
        <taxon>Chordata</taxon>
        <taxon>Craniata</taxon>
        <taxon>Vertebrata</taxon>
        <taxon>Euteleostomi</taxon>
        <taxon>Mammalia</taxon>
        <taxon>Eutheria</taxon>
        <taxon>Laurasiatheria</taxon>
        <taxon>Chiroptera</taxon>
        <taxon>Yinpterochiroptera</taxon>
        <taxon>Pteropodoidea</taxon>
        <taxon>Pteropodidae</taxon>
        <taxon>Pteropodinae</taxon>
        <taxon>Pteropus</taxon>
    </lineage>
</organism>
<evidence type="ECO:0000313" key="4">
    <source>
        <dbReference type="Proteomes" id="UP000515202"/>
    </source>
</evidence>
<dbReference type="PANTHER" id="PTHR14224:SF1">
    <property type="entry name" value="PRAME LIKE, X-LINKED 1"/>
    <property type="match status" value="1"/>
</dbReference>
<accession>A0A6P6C698</accession>
<dbReference type="InterPro" id="IPR026271">
    <property type="entry name" value="PRAME"/>
</dbReference>
<dbReference type="GO" id="GO:0008284">
    <property type="term" value="P:positive regulation of cell population proliferation"/>
    <property type="evidence" value="ECO:0007669"/>
    <property type="project" value="InterPro"/>
</dbReference>
<dbReference type="RefSeq" id="XP_011385732.1">
    <property type="nucleotide sequence ID" value="XM_011387430.2"/>
</dbReference>
<reference evidence="5 6" key="1">
    <citation type="submission" date="2025-04" db="UniProtKB">
        <authorList>
            <consortium name="RefSeq"/>
        </authorList>
    </citation>
    <scope>IDENTIFICATION</scope>
    <source>
        <tissue evidence="5 6">Kidney</tissue>
    </source>
</reference>
<dbReference type="GeneID" id="105311440"/>
<dbReference type="AlphaFoldDB" id="A0A6P6C698"/>
<dbReference type="GO" id="GO:0043066">
    <property type="term" value="P:negative regulation of apoptotic process"/>
    <property type="evidence" value="ECO:0007669"/>
    <property type="project" value="InterPro"/>
</dbReference>
<keyword evidence="3" id="KW-0677">Repeat</keyword>
<evidence type="ECO:0000313" key="7">
    <source>
        <dbReference type="RefSeq" id="XP_023382880.1"/>
    </source>
</evidence>
<gene>
    <name evidence="5 6 7" type="primary">LOC105311440</name>
</gene>
<dbReference type="RefSeq" id="XP_023382880.1">
    <property type="nucleotide sequence ID" value="XM_023527112.1"/>
</dbReference>
<dbReference type="RefSeq" id="XP_023382879.1">
    <property type="nucleotide sequence ID" value="XM_023527111.1"/>
</dbReference>
<sequence length="469" mass="53262">MEQKGTATLLELAAKSLLSNEPAAIHALEELPRDLFVPLFGAAFLGGHTKVLKELVRVWPFCCLHIRTSFREKSYYEILEAMIDGLQILPAQNPSARRPKLRILDLRQDLECETTCSEFQKRTPSCSESCIYSQHSILKMKEARQHNVQCLGIVHSESEPQSAWEPVELLVDISISGTLRKNQFLSFLQRKVEQSFGSLHLCCRGLQIDNMSSDRSILRLVDMGCTDYLEVKNADLSEVTTLVSEMIHLTSLSLFNIPTKSCKGRKFRNFLTGLERLDNLQDISLSFFYLKNQLQKLLRVLPPEVDIFYLSSCGLSNRDVTALSQSPQATHIMLLDLSNNEIFSEDYGPFQTLLENVSGTLQHLEVNNCQITDSALSAVLPALSRCTRLRVLSFVHNPITMAMLISLLQQLISLMELKHVIYPIPVHCYEQRASRSRLNRRKLAKVQAQLKVMLLAVQRDDMNWTASHE</sequence>
<dbReference type="OrthoDB" id="9802850at2759"/>
<dbReference type="KEGG" id="pvp:105311440"/>
<proteinExistence type="inferred from homology"/>
<dbReference type="InterPro" id="IPR032675">
    <property type="entry name" value="LRR_dom_sf"/>
</dbReference>
<dbReference type="GO" id="GO:0045892">
    <property type="term" value="P:negative regulation of DNA-templated transcription"/>
    <property type="evidence" value="ECO:0007669"/>
    <property type="project" value="InterPro"/>
</dbReference>
<evidence type="ECO:0000256" key="3">
    <source>
        <dbReference type="ARBA" id="ARBA00022737"/>
    </source>
</evidence>
<keyword evidence="4" id="KW-1185">Reference proteome</keyword>
<evidence type="ECO:0000313" key="5">
    <source>
        <dbReference type="RefSeq" id="XP_011385732.1"/>
    </source>
</evidence>
<keyword evidence="2" id="KW-0433">Leucine-rich repeat</keyword>
<comment type="similarity">
    <text evidence="1">Belongs to the PRAME family.</text>
</comment>
<dbReference type="PANTHER" id="PTHR14224">
    <property type="entry name" value="SIMILAR TO PREFERENTIALLY EXPRESSED ANTIGEN IN MELANOMA-LIKE 3"/>
    <property type="match status" value="1"/>
</dbReference>
<dbReference type="SUPFAM" id="SSF52047">
    <property type="entry name" value="RNI-like"/>
    <property type="match status" value="1"/>
</dbReference>
<dbReference type="PIRSF" id="PIRSF038286">
    <property type="entry name" value="PRAME"/>
    <property type="match status" value="1"/>
</dbReference>
<name>A0A6P6C698_PTEVA</name>
<evidence type="ECO:0000256" key="2">
    <source>
        <dbReference type="ARBA" id="ARBA00022614"/>
    </source>
</evidence>
<dbReference type="Proteomes" id="UP000515202">
    <property type="component" value="Unplaced"/>
</dbReference>
<evidence type="ECO:0000256" key="1">
    <source>
        <dbReference type="ARBA" id="ARBA00009608"/>
    </source>
</evidence>
<dbReference type="GO" id="GO:0005737">
    <property type="term" value="C:cytoplasm"/>
    <property type="evidence" value="ECO:0007669"/>
    <property type="project" value="TreeGrafter"/>
</dbReference>
<dbReference type="InterPro" id="IPR050694">
    <property type="entry name" value="LRRC14/PRAME"/>
</dbReference>
<dbReference type="Gene3D" id="3.80.10.10">
    <property type="entry name" value="Ribonuclease Inhibitor"/>
    <property type="match status" value="1"/>
</dbReference>
<dbReference type="GO" id="GO:0045596">
    <property type="term" value="P:negative regulation of cell differentiation"/>
    <property type="evidence" value="ECO:0007669"/>
    <property type="project" value="InterPro"/>
</dbReference>
<protein>
    <submittedName>
        <fullName evidence="5 6">Melanoma antigen preferentially expressed in tumors-like isoform X1</fullName>
    </submittedName>
</protein>